<evidence type="ECO:0000313" key="1">
    <source>
        <dbReference type="EMBL" id="RAW15220.1"/>
    </source>
</evidence>
<organism evidence="1 2">
    <name type="scientific">Paenibacillus taichungensis</name>
    <dbReference type="NCBI Taxonomy" id="484184"/>
    <lineage>
        <taxon>Bacteria</taxon>
        <taxon>Bacillati</taxon>
        <taxon>Bacillota</taxon>
        <taxon>Bacilli</taxon>
        <taxon>Bacillales</taxon>
        <taxon>Paenibacillaceae</taxon>
        <taxon>Paenibacillus</taxon>
    </lineage>
</organism>
<protein>
    <submittedName>
        <fullName evidence="1">Uncharacterized protein</fullName>
    </submittedName>
</protein>
<name>A0A329QS49_9BACL</name>
<reference evidence="1 2" key="1">
    <citation type="submission" date="2018-04" db="EMBL/GenBank/DDBJ databases">
        <title>Paenibacillus taichungensis Genome sequencing and assembly.</title>
        <authorList>
            <person name="Xu J."/>
            <person name="Rensing C."/>
            <person name="Mazhar H.S."/>
        </authorList>
    </citation>
    <scope>NUCLEOTIDE SEQUENCE [LARGE SCALE GENOMIC DNA]</scope>
    <source>
        <strain evidence="1 2">NC1</strain>
    </source>
</reference>
<dbReference type="Proteomes" id="UP000250642">
    <property type="component" value="Unassembled WGS sequence"/>
</dbReference>
<evidence type="ECO:0000313" key="2">
    <source>
        <dbReference type="Proteomes" id="UP000250642"/>
    </source>
</evidence>
<proteinExistence type="predicted"/>
<gene>
    <name evidence="1" type="ORF">DC345_14450</name>
</gene>
<comment type="caution">
    <text evidence="1">The sequence shown here is derived from an EMBL/GenBank/DDBJ whole genome shotgun (WGS) entry which is preliminary data.</text>
</comment>
<dbReference type="EMBL" id="QEVW01000008">
    <property type="protein sequence ID" value="RAW15220.1"/>
    <property type="molecule type" value="Genomic_DNA"/>
</dbReference>
<sequence>MIVYMENLHMDDLFSENDKSGKTLCPLHVSGVLENLYFQFIRSKLFLRNLDDSTVQQLSTLL</sequence>
<accession>A0A329QS49</accession>
<dbReference type="AlphaFoldDB" id="A0A329QS49"/>